<keyword evidence="1" id="KW-0175">Coiled coil</keyword>
<sequence>STPIYDQGKLSGAAVVFKDISERKRNEEALQAAHLELARMKERLEEENAYLQEEFSEQHNFKDIIG</sequence>
<proteinExistence type="predicted"/>
<feature type="domain" description="PAC" evidence="2">
    <location>
        <begin position="1"/>
        <end position="32"/>
    </location>
</feature>
<evidence type="ECO:0000313" key="3">
    <source>
        <dbReference type="EMBL" id="PCI94997.1"/>
    </source>
</evidence>
<organism evidence="3 4">
    <name type="scientific">Aerophobetes bacterium</name>
    <dbReference type="NCBI Taxonomy" id="2030807"/>
    <lineage>
        <taxon>Bacteria</taxon>
        <taxon>Candidatus Aerophobota</taxon>
    </lineage>
</organism>
<reference evidence="4" key="1">
    <citation type="submission" date="2017-08" db="EMBL/GenBank/DDBJ databases">
        <title>A dynamic microbial community with high functional redundancy inhabits the cold, oxic subseafloor aquifer.</title>
        <authorList>
            <person name="Tully B.J."/>
            <person name="Wheat C.G."/>
            <person name="Glazer B.T."/>
            <person name="Huber J.A."/>
        </authorList>
    </citation>
    <scope>NUCLEOTIDE SEQUENCE [LARGE SCALE GENOMIC DNA]</scope>
</reference>
<dbReference type="AlphaFoldDB" id="A0A2A4YKY0"/>
<dbReference type="Gene3D" id="3.30.450.20">
    <property type="entry name" value="PAS domain"/>
    <property type="match status" value="1"/>
</dbReference>
<gene>
    <name evidence="3" type="ORF">COB11_03205</name>
</gene>
<feature type="non-terminal residue" evidence="3">
    <location>
        <position position="1"/>
    </location>
</feature>
<feature type="coiled-coil region" evidence="1">
    <location>
        <begin position="23"/>
        <end position="57"/>
    </location>
</feature>
<dbReference type="InterPro" id="IPR000700">
    <property type="entry name" value="PAS-assoc_C"/>
</dbReference>
<dbReference type="EMBL" id="NVUU01000030">
    <property type="protein sequence ID" value="PCI94997.1"/>
    <property type="molecule type" value="Genomic_DNA"/>
</dbReference>
<evidence type="ECO:0000313" key="4">
    <source>
        <dbReference type="Proteomes" id="UP000217838"/>
    </source>
</evidence>
<evidence type="ECO:0000259" key="2">
    <source>
        <dbReference type="PROSITE" id="PS50113"/>
    </source>
</evidence>
<evidence type="ECO:0000256" key="1">
    <source>
        <dbReference type="SAM" id="Coils"/>
    </source>
</evidence>
<dbReference type="Proteomes" id="UP000217838">
    <property type="component" value="Unassembled WGS sequence"/>
</dbReference>
<protein>
    <recommendedName>
        <fullName evidence="2">PAC domain-containing protein</fullName>
    </recommendedName>
</protein>
<name>A0A2A4YKY0_UNCAE</name>
<accession>A0A2A4YKY0</accession>
<comment type="caution">
    <text evidence="3">The sequence shown here is derived from an EMBL/GenBank/DDBJ whole genome shotgun (WGS) entry which is preliminary data.</text>
</comment>
<dbReference type="PROSITE" id="PS50113">
    <property type="entry name" value="PAC"/>
    <property type="match status" value="1"/>
</dbReference>